<gene>
    <name evidence="2" type="ORF">MNB_SV-12-435</name>
</gene>
<dbReference type="Pfam" id="PF01636">
    <property type="entry name" value="APH"/>
    <property type="match status" value="1"/>
</dbReference>
<organism evidence="2">
    <name type="scientific">hydrothermal vent metagenome</name>
    <dbReference type="NCBI Taxonomy" id="652676"/>
    <lineage>
        <taxon>unclassified sequences</taxon>
        <taxon>metagenomes</taxon>
        <taxon>ecological metagenomes</taxon>
    </lineage>
</organism>
<dbReference type="EMBL" id="FPHE01000026">
    <property type="protein sequence ID" value="SFV51906.1"/>
    <property type="molecule type" value="Genomic_DNA"/>
</dbReference>
<reference evidence="2" key="1">
    <citation type="submission" date="2016-10" db="EMBL/GenBank/DDBJ databases">
        <authorList>
            <person name="de Groot N.N."/>
        </authorList>
    </citation>
    <scope>NUCLEOTIDE SEQUENCE</scope>
</reference>
<sequence>MHPIEAWVQDLGHNEYKFEVVSDDASYRKYYRLLLPEGKTFIIMDSSMQVESIYPFIDVSVRLLKAKVQIPRVYSQNLEHGYLLIEDLGDIHLADILNKQSHKLLYMKCIHEILKMQDADTSGLELYDEEFLMFEMELMQKWYLDQHLWVTLDEQEQKSLDSVLELIKDEVLSQPQGYFVHRDFHSRNIMFAGRGKVSVIDYQDARVGAITYDLVSLLKDVYIKCDREKMIDLVLEFKELKGGILKNVSDEQFIRWFDFMGIQRHIKILGIFARLKIRDNKPLYVEDIPLTLEYIKEVINIYDELKPLEAILDKVAEKA</sequence>
<proteinExistence type="predicted"/>
<evidence type="ECO:0000313" key="2">
    <source>
        <dbReference type="EMBL" id="SFV51906.1"/>
    </source>
</evidence>
<dbReference type="AlphaFoldDB" id="A0A1W1BEB4"/>
<dbReference type="InterPro" id="IPR002575">
    <property type="entry name" value="Aminoglycoside_PTrfase"/>
</dbReference>
<dbReference type="Gene3D" id="3.30.200.20">
    <property type="entry name" value="Phosphorylase Kinase, domain 1"/>
    <property type="match status" value="1"/>
</dbReference>
<name>A0A1W1BEB4_9ZZZZ</name>
<feature type="domain" description="Aminoglycoside phosphotransferase" evidence="1">
    <location>
        <begin position="18"/>
        <end position="221"/>
    </location>
</feature>
<evidence type="ECO:0000259" key="1">
    <source>
        <dbReference type="Pfam" id="PF01636"/>
    </source>
</evidence>
<keyword evidence="2" id="KW-0418">Kinase</keyword>
<dbReference type="Gene3D" id="3.90.1200.10">
    <property type="match status" value="1"/>
</dbReference>
<dbReference type="InterPro" id="IPR011009">
    <property type="entry name" value="Kinase-like_dom_sf"/>
</dbReference>
<dbReference type="GO" id="GO:0016301">
    <property type="term" value="F:kinase activity"/>
    <property type="evidence" value="ECO:0007669"/>
    <property type="project" value="UniProtKB-KW"/>
</dbReference>
<keyword evidence="2" id="KW-0808">Transferase</keyword>
<dbReference type="SUPFAM" id="SSF56112">
    <property type="entry name" value="Protein kinase-like (PK-like)"/>
    <property type="match status" value="1"/>
</dbReference>
<protein>
    <submittedName>
        <fullName evidence="2">COG3178: Predicted phosphotransferase related to Ser/Thr protein kinases</fullName>
    </submittedName>
</protein>
<accession>A0A1W1BEB4</accession>